<dbReference type="AlphaFoldDB" id="A0AB37UND6"/>
<feature type="region of interest" description="Disordered" evidence="1">
    <location>
        <begin position="1"/>
        <end position="26"/>
    </location>
</feature>
<evidence type="ECO:0000313" key="2">
    <source>
        <dbReference type="EMBL" id="RUT12891.1"/>
    </source>
</evidence>
<gene>
    <name evidence="2" type="ORF">DSM107010_17360</name>
</gene>
<sequence length="46" mass="4705">MEAIASVTGTIQRQQKGGRQKAGTEGIISSVGNTELSSASQMVSPI</sequence>
<name>A0AB37UND6_9CYAN</name>
<protein>
    <recommendedName>
        <fullName evidence="4">CsbD-like domain-containing protein</fullName>
    </recommendedName>
</protein>
<dbReference type="Proteomes" id="UP000282574">
    <property type="component" value="Unassembled WGS sequence"/>
</dbReference>
<evidence type="ECO:0008006" key="4">
    <source>
        <dbReference type="Google" id="ProtNLM"/>
    </source>
</evidence>
<evidence type="ECO:0000313" key="3">
    <source>
        <dbReference type="Proteomes" id="UP000282574"/>
    </source>
</evidence>
<accession>A0AB37UND6</accession>
<organism evidence="2 3">
    <name type="scientific">Chroococcidiopsis cubana SAG 39.79</name>
    <dbReference type="NCBI Taxonomy" id="388085"/>
    <lineage>
        <taxon>Bacteria</taxon>
        <taxon>Bacillati</taxon>
        <taxon>Cyanobacteriota</taxon>
        <taxon>Cyanophyceae</taxon>
        <taxon>Chroococcidiopsidales</taxon>
        <taxon>Chroococcidiopsidaceae</taxon>
        <taxon>Chroococcidiopsis</taxon>
    </lineage>
</organism>
<reference evidence="2 3" key="1">
    <citation type="journal article" date="2019" name="Genome Biol. Evol.">
        <title>Day and night: Metabolic profiles and evolutionary relationships of six axenic non-marine cyanobacteria.</title>
        <authorList>
            <person name="Will S.E."/>
            <person name="Henke P."/>
            <person name="Boedeker C."/>
            <person name="Huang S."/>
            <person name="Brinkmann H."/>
            <person name="Rohde M."/>
            <person name="Jarek M."/>
            <person name="Friedl T."/>
            <person name="Seufert S."/>
            <person name="Schumacher M."/>
            <person name="Overmann J."/>
            <person name="Neumann-Schaal M."/>
            <person name="Petersen J."/>
        </authorList>
    </citation>
    <scope>NUCLEOTIDE SEQUENCE [LARGE SCALE GENOMIC DNA]</scope>
    <source>
        <strain evidence="2 3">SAG 39.79</strain>
    </source>
</reference>
<proteinExistence type="predicted"/>
<comment type="caution">
    <text evidence="2">The sequence shown here is derived from an EMBL/GenBank/DDBJ whole genome shotgun (WGS) entry which is preliminary data.</text>
</comment>
<dbReference type="EMBL" id="RSCK01000010">
    <property type="protein sequence ID" value="RUT12891.1"/>
    <property type="molecule type" value="Genomic_DNA"/>
</dbReference>
<evidence type="ECO:0000256" key="1">
    <source>
        <dbReference type="SAM" id="MobiDB-lite"/>
    </source>
</evidence>
<keyword evidence="3" id="KW-1185">Reference proteome</keyword>